<proteinExistence type="predicted"/>
<gene>
    <name evidence="1" type="ORF">H9660_13535</name>
</gene>
<accession>A0ABR8Q6X4</accession>
<evidence type="ECO:0008006" key="3">
    <source>
        <dbReference type="Google" id="ProtNLM"/>
    </source>
</evidence>
<evidence type="ECO:0000313" key="1">
    <source>
        <dbReference type="EMBL" id="MBD7916168.1"/>
    </source>
</evidence>
<reference evidence="1 2" key="1">
    <citation type="submission" date="2020-08" db="EMBL/GenBank/DDBJ databases">
        <title>A Genomic Blueprint of the Chicken Gut Microbiome.</title>
        <authorList>
            <person name="Gilroy R."/>
            <person name="Ravi A."/>
            <person name="Getino M."/>
            <person name="Pursley I."/>
            <person name="Horton D.L."/>
            <person name="Alikhan N.-F."/>
            <person name="Baker D."/>
            <person name="Gharbi K."/>
            <person name="Hall N."/>
            <person name="Watson M."/>
            <person name="Adriaenssens E.M."/>
            <person name="Foster-Nyarko E."/>
            <person name="Jarju S."/>
            <person name="Secka A."/>
            <person name="Antonio M."/>
            <person name="Oren A."/>
            <person name="Chaudhuri R."/>
            <person name="La Ragione R.M."/>
            <person name="Hildebrand F."/>
            <person name="Pallen M.J."/>
        </authorList>
    </citation>
    <scope>NUCLEOTIDE SEQUENCE [LARGE SCALE GENOMIC DNA]</scope>
    <source>
        <strain evidence="1 2">Sa3CUN1</strain>
    </source>
</reference>
<protein>
    <recommendedName>
        <fullName evidence="3">Polymer-forming cytoskeletal</fullName>
    </recommendedName>
</protein>
<comment type="caution">
    <text evidence="1">The sequence shown here is derived from an EMBL/GenBank/DDBJ whole genome shotgun (WGS) entry which is preliminary data.</text>
</comment>
<dbReference type="Proteomes" id="UP000640335">
    <property type="component" value="Unassembled WGS sequence"/>
</dbReference>
<name>A0ABR8Q6X4_9CLOT</name>
<keyword evidence="2" id="KW-1185">Reference proteome</keyword>
<organism evidence="1 2">
    <name type="scientific">Clostridium gallinarum</name>
    <dbReference type="NCBI Taxonomy" id="2762246"/>
    <lineage>
        <taxon>Bacteria</taxon>
        <taxon>Bacillati</taxon>
        <taxon>Bacillota</taxon>
        <taxon>Clostridia</taxon>
        <taxon>Eubacteriales</taxon>
        <taxon>Clostridiaceae</taxon>
        <taxon>Clostridium</taxon>
    </lineage>
</organism>
<sequence>MKDYDTKILGDGSIGAGKYNNIKIMGNGTSLGNIECIDISVMGDGEFKGKVEGRNIKVMGNSIFHYDIKVEELKILGDTTLKGKGSMTSLKVKGDFTSNKDVEVKEYAKILGDMTLEEGLVCKYIKVLGDATIKKNLLFDEIDVKGSINVVGNCEGNYFYSKGEVIVEGLLSADRIEIVPKGLSKIEEIGGSEITIKNTGWIKIVDGMVSSKLIEGDTIILQNTTCNIVRGHNVTILDGCSIDKIEYTGTLKVDKKSKVGEEICLKN</sequence>
<evidence type="ECO:0000313" key="2">
    <source>
        <dbReference type="Proteomes" id="UP000640335"/>
    </source>
</evidence>
<dbReference type="RefSeq" id="WP_191750914.1">
    <property type="nucleotide sequence ID" value="NZ_JACSQZ010000063.1"/>
</dbReference>
<dbReference type="EMBL" id="JACSQZ010000063">
    <property type="protein sequence ID" value="MBD7916168.1"/>
    <property type="molecule type" value="Genomic_DNA"/>
</dbReference>